<gene>
    <name evidence="3" type="ORF">JXQ802_LOCUS16528</name>
    <name evidence="2" type="ORF">PYM288_LOCUS13604</name>
</gene>
<keyword evidence="1" id="KW-0812">Transmembrane</keyword>
<protein>
    <submittedName>
        <fullName evidence="2">Uncharacterized protein</fullName>
    </submittedName>
</protein>
<dbReference type="AlphaFoldDB" id="A0A814FJ83"/>
<evidence type="ECO:0000313" key="4">
    <source>
        <dbReference type="Proteomes" id="UP000663854"/>
    </source>
</evidence>
<dbReference type="EMBL" id="CAJNOL010000403">
    <property type="protein sequence ID" value="CAF1048562.1"/>
    <property type="molecule type" value="Genomic_DNA"/>
</dbReference>
<dbReference type="Proteomes" id="UP000663854">
    <property type="component" value="Unassembled WGS sequence"/>
</dbReference>
<keyword evidence="1" id="KW-0472">Membrane</keyword>
<feature type="transmembrane region" description="Helical" evidence="1">
    <location>
        <begin position="40"/>
        <end position="61"/>
    </location>
</feature>
<dbReference type="EMBL" id="CAJNOH010000278">
    <property type="protein sequence ID" value="CAF0980800.1"/>
    <property type="molecule type" value="Genomic_DNA"/>
</dbReference>
<keyword evidence="1" id="KW-1133">Transmembrane helix</keyword>
<name>A0A814FJ83_9BILA</name>
<feature type="transmembrane region" description="Helical" evidence="1">
    <location>
        <begin position="73"/>
        <end position="93"/>
    </location>
</feature>
<accession>A0A814FJ83</accession>
<comment type="caution">
    <text evidence="2">The sequence shown here is derived from an EMBL/GenBank/DDBJ whole genome shotgun (WGS) entry which is preliminary data.</text>
</comment>
<evidence type="ECO:0000313" key="2">
    <source>
        <dbReference type="EMBL" id="CAF0980800.1"/>
    </source>
</evidence>
<dbReference type="Proteomes" id="UP000663870">
    <property type="component" value="Unassembled WGS sequence"/>
</dbReference>
<evidence type="ECO:0000256" key="1">
    <source>
        <dbReference type="SAM" id="Phobius"/>
    </source>
</evidence>
<evidence type="ECO:0000313" key="3">
    <source>
        <dbReference type="EMBL" id="CAF1048562.1"/>
    </source>
</evidence>
<evidence type="ECO:0000313" key="5">
    <source>
        <dbReference type="Proteomes" id="UP000663870"/>
    </source>
</evidence>
<keyword evidence="5" id="KW-1185">Reference proteome</keyword>
<proteinExistence type="predicted"/>
<sequence>MFCTVMSLLGMIEYFLVRYCTTSISTPTDIHSTKKHILKLFVSCMAIGDLIHMFSFLNYHLTYGSSLQLSSIGNLYGSIGLFLARAVFLWLNYPNEKTKQKEK</sequence>
<reference evidence="2" key="1">
    <citation type="submission" date="2021-02" db="EMBL/GenBank/DDBJ databases">
        <authorList>
            <person name="Nowell W R."/>
        </authorList>
    </citation>
    <scope>NUCLEOTIDE SEQUENCE</scope>
</reference>
<organism evidence="2 4">
    <name type="scientific">Rotaria sordida</name>
    <dbReference type="NCBI Taxonomy" id="392033"/>
    <lineage>
        <taxon>Eukaryota</taxon>
        <taxon>Metazoa</taxon>
        <taxon>Spiralia</taxon>
        <taxon>Gnathifera</taxon>
        <taxon>Rotifera</taxon>
        <taxon>Eurotatoria</taxon>
        <taxon>Bdelloidea</taxon>
        <taxon>Philodinida</taxon>
        <taxon>Philodinidae</taxon>
        <taxon>Rotaria</taxon>
    </lineage>
</organism>